<gene>
    <name evidence="5" type="ORF">CINCED_3A022912</name>
</gene>
<dbReference type="PANTHER" id="PTHR22702">
    <property type="entry name" value="PROTEASE-ASSOCIATED DOMAIN-CONTAINING PROTEIN"/>
    <property type="match status" value="1"/>
</dbReference>
<sequence>MNSVRKILFVVNVFLVCFLAILNVYLVSGHTTIVDIKEYEYGGDIFFEITDPPELQYTYRIRPAKTFGIPFDKENFPVTKTKLVLVDPSHGCEKPKNANQLKGNIAFVKRGECSFLQKTVISEKSGAKAIVITDNNIYDDSAYIHMIDDESELSANIPAGFLVGKSGHLIHTKMSELMVTELPIMFPLNMTYVPLHEIKQPPWISI</sequence>
<evidence type="ECO:0000313" key="5">
    <source>
        <dbReference type="EMBL" id="VVC42251.1"/>
    </source>
</evidence>
<dbReference type="OrthoDB" id="206201at2759"/>
<keyword evidence="6" id="KW-1185">Reference proteome</keyword>
<keyword evidence="3" id="KW-1133">Transmembrane helix</keyword>
<keyword evidence="2" id="KW-0325">Glycoprotein</keyword>
<organism evidence="5 6">
    <name type="scientific">Cinara cedri</name>
    <dbReference type="NCBI Taxonomy" id="506608"/>
    <lineage>
        <taxon>Eukaryota</taxon>
        <taxon>Metazoa</taxon>
        <taxon>Ecdysozoa</taxon>
        <taxon>Arthropoda</taxon>
        <taxon>Hexapoda</taxon>
        <taxon>Insecta</taxon>
        <taxon>Pterygota</taxon>
        <taxon>Neoptera</taxon>
        <taxon>Paraneoptera</taxon>
        <taxon>Hemiptera</taxon>
        <taxon>Sternorrhyncha</taxon>
        <taxon>Aphidomorpha</taxon>
        <taxon>Aphidoidea</taxon>
        <taxon>Aphididae</taxon>
        <taxon>Lachninae</taxon>
        <taxon>Cinara</taxon>
    </lineage>
</organism>
<name>A0A5E4NIQ6_9HEMI</name>
<dbReference type="SUPFAM" id="SSF52025">
    <property type="entry name" value="PA domain"/>
    <property type="match status" value="1"/>
</dbReference>
<dbReference type="AlphaFoldDB" id="A0A5E4NIQ6"/>
<evidence type="ECO:0000256" key="2">
    <source>
        <dbReference type="ARBA" id="ARBA00023180"/>
    </source>
</evidence>
<feature type="domain" description="PA" evidence="4">
    <location>
        <begin position="81"/>
        <end position="168"/>
    </location>
</feature>
<feature type="transmembrane region" description="Helical" evidence="3">
    <location>
        <begin position="7"/>
        <end position="27"/>
    </location>
</feature>
<dbReference type="PANTHER" id="PTHR22702:SF1">
    <property type="entry name" value="PROTEASE-ASSOCIATED DOMAIN-CONTAINING PROTEIN 1"/>
    <property type="match status" value="1"/>
</dbReference>
<dbReference type="EMBL" id="CABPRJ010001943">
    <property type="protein sequence ID" value="VVC42251.1"/>
    <property type="molecule type" value="Genomic_DNA"/>
</dbReference>
<evidence type="ECO:0000259" key="4">
    <source>
        <dbReference type="Pfam" id="PF02225"/>
    </source>
</evidence>
<accession>A0A5E4NIQ6</accession>
<evidence type="ECO:0000313" key="6">
    <source>
        <dbReference type="Proteomes" id="UP000325440"/>
    </source>
</evidence>
<dbReference type="Pfam" id="PF02225">
    <property type="entry name" value="PA"/>
    <property type="match status" value="1"/>
</dbReference>
<dbReference type="Proteomes" id="UP000325440">
    <property type="component" value="Unassembled WGS sequence"/>
</dbReference>
<keyword evidence="3" id="KW-0472">Membrane</keyword>
<evidence type="ECO:0000256" key="3">
    <source>
        <dbReference type="SAM" id="Phobius"/>
    </source>
</evidence>
<reference evidence="5 6" key="1">
    <citation type="submission" date="2019-08" db="EMBL/GenBank/DDBJ databases">
        <authorList>
            <person name="Alioto T."/>
            <person name="Alioto T."/>
            <person name="Gomez Garrido J."/>
        </authorList>
    </citation>
    <scope>NUCLEOTIDE SEQUENCE [LARGE SCALE GENOMIC DNA]</scope>
</reference>
<keyword evidence="3" id="KW-0812">Transmembrane</keyword>
<dbReference type="InterPro" id="IPR046450">
    <property type="entry name" value="PA_dom_sf"/>
</dbReference>
<protein>
    <submittedName>
        <fullName evidence="5">PA domain</fullName>
    </submittedName>
</protein>
<dbReference type="InterPro" id="IPR003137">
    <property type="entry name" value="PA_domain"/>
</dbReference>
<dbReference type="Gene3D" id="3.50.30.30">
    <property type="match status" value="1"/>
</dbReference>
<keyword evidence="1" id="KW-0732">Signal</keyword>
<proteinExistence type="predicted"/>
<evidence type="ECO:0000256" key="1">
    <source>
        <dbReference type="ARBA" id="ARBA00022729"/>
    </source>
</evidence>